<dbReference type="AlphaFoldDB" id="A0A060HSL5"/>
<accession>A0A060HSL5</accession>
<gene>
    <name evidence="1" type="ORF">NVIE_021810</name>
</gene>
<evidence type="ECO:0000313" key="2">
    <source>
        <dbReference type="Proteomes" id="UP000027093"/>
    </source>
</evidence>
<dbReference type="Proteomes" id="UP000027093">
    <property type="component" value="Chromosome"/>
</dbReference>
<keyword evidence="2" id="KW-1185">Reference proteome</keyword>
<evidence type="ECO:0000313" key="1">
    <source>
        <dbReference type="EMBL" id="AIC16441.1"/>
    </source>
</evidence>
<reference evidence="1 2" key="1">
    <citation type="journal article" date="2014" name="Int. J. Syst. Evol. Microbiol.">
        <title>Nitrososphaera viennensis gen. nov., sp. nov., an aerobic and mesophilic, ammonia-oxidizing archaeon from soil and a member of the archaeal phylum Thaumarchaeota.</title>
        <authorList>
            <person name="Stieglmeier M."/>
            <person name="Klingl A."/>
            <person name="Alves R.J."/>
            <person name="Rittmann S.K."/>
            <person name="Melcher M."/>
            <person name="Leisch N."/>
            <person name="Schleper C."/>
        </authorList>
    </citation>
    <scope>NUCLEOTIDE SEQUENCE [LARGE SCALE GENOMIC DNA]</scope>
    <source>
        <strain evidence="1">EN76</strain>
    </source>
</reference>
<organism evidence="1 2">
    <name type="scientific">Nitrososphaera viennensis EN76</name>
    <dbReference type="NCBI Taxonomy" id="926571"/>
    <lineage>
        <taxon>Archaea</taxon>
        <taxon>Nitrososphaerota</taxon>
        <taxon>Nitrososphaeria</taxon>
        <taxon>Nitrososphaerales</taxon>
        <taxon>Nitrososphaeraceae</taxon>
        <taxon>Nitrososphaera</taxon>
    </lineage>
</organism>
<name>A0A060HSL5_9ARCH</name>
<sequence>MQYQINIDIDDAGLQKIYQAGQKVTFVKSVISNPVQSGNLPIAWLAFQPLESNNVSWIENYYMYASTTVLQSGATIQMTSQTGAPVQTGWLYTFANGMFTGAQGGGAGTFNLANQMSNYNYSFGLAQYAMVNNTQTFAPLNAMPVLYNEEATFTPIETISIFLSSYDNNGVVISQVASNALTVQLTSQNPVANVGFNDSNNTFYLESAKAASGRDLAMRLKSVKKPARG</sequence>
<dbReference type="HOGENOM" id="CLU_111916_0_0_2"/>
<dbReference type="KEGG" id="nvn:NVIE_021810"/>
<dbReference type="RefSeq" id="WP_075055198.1">
    <property type="nucleotide sequence ID" value="NZ_CP007536.1"/>
</dbReference>
<dbReference type="EMBL" id="CP007536">
    <property type="protein sequence ID" value="AIC16441.1"/>
    <property type="molecule type" value="Genomic_DNA"/>
</dbReference>
<protein>
    <submittedName>
        <fullName evidence="1">Uncharacterized protein</fullName>
    </submittedName>
</protein>
<dbReference type="GeneID" id="74947423"/>
<proteinExistence type="predicted"/>